<comment type="similarity">
    <text evidence="2">Belongs to the HAP2/GCS1 family.</text>
</comment>
<dbReference type="EMBL" id="MN307077">
    <property type="protein sequence ID" value="QIC49960.1"/>
    <property type="molecule type" value="Genomic_DNA"/>
</dbReference>
<reference evidence="15" key="1">
    <citation type="journal article" date="2020" name="Mar. Genomics">
        <title>The genome of the sea anemone Actinia equina (L.): meiotic toolkit genes and the question of sexual reproduction.</title>
        <authorList>
            <person name="Wilding C.S."/>
            <person name="Fletcher N."/>
            <person name="Smith E.K."/>
            <person name="Prentis P."/>
            <person name="Weedall G.D."/>
            <person name="Stewart Z."/>
        </authorList>
    </citation>
    <scope>NUCLEOTIDE SEQUENCE</scope>
    <source>
        <tissue evidence="15">Red pedal disc</tissue>
    </source>
</reference>
<name>A0A6C0WWB8_ACTEQ</name>
<dbReference type="PANTHER" id="PTHR31764:SF0">
    <property type="entry name" value="GENERATIVE CELL SPECIFIC-1_HAP2 DOMAIN-CONTAINING PROTEIN"/>
    <property type="match status" value="1"/>
</dbReference>
<gene>
    <name evidence="15" type="primary">Hap2</name>
</gene>
<keyword evidence="6 12" id="KW-1133">Transmembrane helix</keyword>
<evidence type="ECO:0000256" key="13">
    <source>
        <dbReference type="SAM" id="SignalP"/>
    </source>
</evidence>
<dbReference type="Pfam" id="PF10699">
    <property type="entry name" value="HAP2-GCS1"/>
    <property type="match status" value="1"/>
</dbReference>
<dbReference type="InterPro" id="IPR040326">
    <property type="entry name" value="HAP2/GCS1"/>
</dbReference>
<evidence type="ECO:0000256" key="2">
    <source>
        <dbReference type="ARBA" id="ARBA00010929"/>
    </source>
</evidence>
<feature type="transmembrane region" description="Helical" evidence="12">
    <location>
        <begin position="603"/>
        <end position="627"/>
    </location>
</feature>
<feature type="region of interest" description="Disordered" evidence="11">
    <location>
        <begin position="716"/>
        <end position="744"/>
    </location>
</feature>
<evidence type="ECO:0000256" key="10">
    <source>
        <dbReference type="ARBA" id="ARBA00023279"/>
    </source>
</evidence>
<keyword evidence="10" id="KW-0278">Fertilization</keyword>
<proteinExistence type="inferred from homology"/>
<keyword evidence="8 12" id="KW-0472">Membrane</keyword>
<feature type="transmembrane region" description="Helical" evidence="12">
    <location>
        <begin position="684"/>
        <end position="703"/>
    </location>
</feature>
<evidence type="ECO:0000256" key="12">
    <source>
        <dbReference type="SAM" id="Phobius"/>
    </source>
</evidence>
<comment type="subcellular location">
    <subcellularLocation>
        <location evidence="1">Cell membrane</location>
        <topology evidence="1">Single-pass type I membrane protein</topology>
    </subcellularLocation>
</comment>
<dbReference type="GO" id="GO:0008289">
    <property type="term" value="F:lipid binding"/>
    <property type="evidence" value="ECO:0007669"/>
    <property type="project" value="UniProtKB-KW"/>
</dbReference>
<evidence type="ECO:0000256" key="1">
    <source>
        <dbReference type="ARBA" id="ARBA00004251"/>
    </source>
</evidence>
<dbReference type="InterPro" id="IPR018928">
    <property type="entry name" value="HAP2/GCS1_dom"/>
</dbReference>
<evidence type="ECO:0000259" key="14">
    <source>
        <dbReference type="PROSITE" id="PS50278"/>
    </source>
</evidence>
<keyword evidence="9" id="KW-1015">Disulfide bond</keyword>
<keyword evidence="3" id="KW-1003">Cell membrane</keyword>
<accession>A0A6C0WWB8</accession>
<keyword evidence="4 12" id="KW-0812">Transmembrane</keyword>
<dbReference type="GO" id="GO:0007338">
    <property type="term" value="P:single fertilization"/>
    <property type="evidence" value="ECO:0007669"/>
    <property type="project" value="UniProtKB-KW"/>
</dbReference>
<evidence type="ECO:0000256" key="5">
    <source>
        <dbReference type="ARBA" id="ARBA00022729"/>
    </source>
</evidence>
<evidence type="ECO:0000256" key="8">
    <source>
        <dbReference type="ARBA" id="ARBA00023136"/>
    </source>
</evidence>
<feature type="chain" id="PRO_5025638300" evidence="13">
    <location>
        <begin position="27"/>
        <end position="784"/>
    </location>
</feature>
<feature type="signal peptide" evidence="13">
    <location>
        <begin position="1"/>
        <end position="26"/>
    </location>
</feature>
<keyword evidence="5 13" id="KW-0732">Signal</keyword>
<dbReference type="AlphaFoldDB" id="A0A6C0WWB8"/>
<keyword evidence="7" id="KW-0446">Lipid-binding</keyword>
<feature type="domain" description="Platelet-derived growth factor (PDGF) family profile" evidence="14">
    <location>
        <begin position="522"/>
        <end position="561"/>
    </location>
</feature>
<evidence type="ECO:0000313" key="15">
    <source>
        <dbReference type="EMBL" id="QIC49960.1"/>
    </source>
</evidence>
<evidence type="ECO:0000256" key="4">
    <source>
        <dbReference type="ARBA" id="ARBA00022692"/>
    </source>
</evidence>
<dbReference type="GO" id="GO:0005886">
    <property type="term" value="C:plasma membrane"/>
    <property type="evidence" value="ECO:0007669"/>
    <property type="project" value="UniProtKB-SubCell"/>
</dbReference>
<organism evidence="15">
    <name type="scientific">Actinia equina</name>
    <name type="common">Beadlet anemone</name>
    <dbReference type="NCBI Taxonomy" id="6106"/>
    <lineage>
        <taxon>Eukaryota</taxon>
        <taxon>Metazoa</taxon>
        <taxon>Cnidaria</taxon>
        <taxon>Anthozoa</taxon>
        <taxon>Hexacorallia</taxon>
        <taxon>Actiniaria</taxon>
        <taxon>Actiniidae</taxon>
        <taxon>Actinia</taxon>
    </lineage>
</organism>
<evidence type="ECO:0000256" key="6">
    <source>
        <dbReference type="ARBA" id="ARBA00022989"/>
    </source>
</evidence>
<evidence type="ECO:0000256" key="3">
    <source>
        <dbReference type="ARBA" id="ARBA00022475"/>
    </source>
</evidence>
<protein>
    <submittedName>
        <fullName evidence="15">Hapless 2</fullName>
    </submittedName>
</protein>
<evidence type="ECO:0000256" key="11">
    <source>
        <dbReference type="SAM" id="MobiDB-lite"/>
    </source>
</evidence>
<evidence type="ECO:0000256" key="9">
    <source>
        <dbReference type="ARBA" id="ARBA00023157"/>
    </source>
</evidence>
<dbReference type="GO" id="GO:0008083">
    <property type="term" value="F:growth factor activity"/>
    <property type="evidence" value="ECO:0007669"/>
    <property type="project" value="InterPro"/>
</dbReference>
<dbReference type="InterPro" id="IPR000072">
    <property type="entry name" value="PDGF/VEGF_dom"/>
</dbReference>
<dbReference type="PANTHER" id="PTHR31764">
    <property type="entry name" value="PROTEIN HAPLESS 2"/>
    <property type="match status" value="1"/>
</dbReference>
<feature type="compositionally biased region" description="Basic and acidic residues" evidence="11">
    <location>
        <begin position="716"/>
        <end position="731"/>
    </location>
</feature>
<evidence type="ECO:0000256" key="7">
    <source>
        <dbReference type="ARBA" id="ARBA00023121"/>
    </source>
</evidence>
<dbReference type="PROSITE" id="PS50278">
    <property type="entry name" value="PDGF_2"/>
    <property type="match status" value="1"/>
</dbReference>
<sequence>MDFGVKLVHFVLFFVVFALSFKSVVSDVIAKSSLQICENTGDSEDPFNVVDQKACEKKLIVTLSVRSGQNGTEFLKTVTNVSKVYDQTENEMARLYNPFVITLAKTPVTLTYPYYYLGTVNNKPKEEVVIPEDKNWHAAGSYHACSDAWDDDDAACGFAKDQQDKPIWDSQGFCCRCTEQEKWRGSFDDKNPYSRSGIDCKLFGKQAGAHCMKYDDLWYTVNEIGLWQMDFSIHVYAYDQVIKKVGNKTITEWVEGGEIVIGPSVRTGRGKYGRIYASFIGEFQSHKQFPVLSTRYLLVPYASDKIDPKTHPQFRNGAHDYMIIDKHQVNYKSSGPHQCDKIGVTYSAFRAQAPMGCSQKQQSCLNNQPKDYFEEDTKRREKGQTPHYFPEKFGKLLGVRKMSNLNNYVLTYEVDEVMTSMVTLQISADDIILIYNRATGRILRAYAQDFQALSRDGNLYVIVQNTGLVTADFYVIVKDCSVGILNLLEKAASINPQQTHTFTFNVKAQQWKGGINYCITQLFDARRKLIDSSNVTFKTTEPCVCATSCGCSCFKEGFKCVERDIKGATKVKPKDSGLDLGFFPKLWNNIKNIWETIVSVFDLFAGAQTLIILIISLLSLGGLKAFLGMRKIAVSRFGMGGAVGGRKKRNAAGQIVVVEYNENGDGIDPHTKEVVEPRNKKKEILFNLFFFFILPFLLIRYLVQYVRTRIRKQTDGKEEAKLEEEAKLKEDTGEESENTLQPSEDADEEVYDVEMFTAPTTIVYHKYSLDDYVSQFLIVSYQLV</sequence>